<name>A0ACC2KDW8_PERAE</name>
<dbReference type="Proteomes" id="UP001234297">
    <property type="component" value="Chromosome 9"/>
</dbReference>
<organism evidence="1 2">
    <name type="scientific">Persea americana</name>
    <name type="common">Avocado</name>
    <dbReference type="NCBI Taxonomy" id="3435"/>
    <lineage>
        <taxon>Eukaryota</taxon>
        <taxon>Viridiplantae</taxon>
        <taxon>Streptophyta</taxon>
        <taxon>Embryophyta</taxon>
        <taxon>Tracheophyta</taxon>
        <taxon>Spermatophyta</taxon>
        <taxon>Magnoliopsida</taxon>
        <taxon>Magnoliidae</taxon>
        <taxon>Laurales</taxon>
        <taxon>Lauraceae</taxon>
        <taxon>Persea</taxon>
    </lineage>
</organism>
<comment type="caution">
    <text evidence="1">The sequence shown here is derived from an EMBL/GenBank/DDBJ whole genome shotgun (WGS) entry which is preliminary data.</text>
</comment>
<evidence type="ECO:0000313" key="1">
    <source>
        <dbReference type="EMBL" id="KAJ8619332.1"/>
    </source>
</evidence>
<proteinExistence type="predicted"/>
<keyword evidence="2" id="KW-1185">Reference proteome</keyword>
<dbReference type="EMBL" id="CM056817">
    <property type="protein sequence ID" value="KAJ8619332.1"/>
    <property type="molecule type" value="Genomic_DNA"/>
</dbReference>
<sequence length="479" mass="54420">MSSLIVQVIKFLLDNRRLEIGCLNMKKYTPLDAQLKAPRRSGYTKCKKILLGAGAKRAKELTQALATTHPKNTWKAHANWLNGIKSTLMVVAILIVTVTFQAAFNPPGGVWQDDYPPLLSPGEDKTKIDQWHADNKDYIRKNEHFAGEAVMSSESPSIYLLFCVFNLISLLSSAGIILLLTSGYNLKRRALMWVLMIAVWISTVSIGISYVSCLYYLTNQYALAYVRLQYGSDSATAHVISMVAALALIGPLVTAYLVRLAIRLYKKLKRRAGSAGNRDGAAIQVMEALLRYFVPLSLFSLFLLSLFIPFSLPHDRTAAKVYLIVSGECKEKRGMGNFCREESEEAPQEKQPFEMSNYERIEAARKKKEEGNILFKGGKYRQAMRRYDKVLDVESHNVKALYRWAQAYMETTDLDLAELDVKKARELDNKNRELKSIQKTLKQPQVQCNRRDAKLYSNMFVQMRKETTAEVKVMFSDNF</sequence>
<evidence type="ECO:0000313" key="2">
    <source>
        <dbReference type="Proteomes" id="UP001234297"/>
    </source>
</evidence>
<gene>
    <name evidence="1" type="ORF">MRB53_027861</name>
</gene>
<protein>
    <submittedName>
        <fullName evidence="1">Uncharacterized protein</fullName>
    </submittedName>
</protein>
<reference evidence="1 2" key="1">
    <citation type="journal article" date="2022" name="Hortic Res">
        <title>A haplotype resolved chromosomal level avocado genome allows analysis of novel avocado genes.</title>
        <authorList>
            <person name="Nath O."/>
            <person name="Fletcher S.J."/>
            <person name="Hayward A."/>
            <person name="Shaw L.M."/>
            <person name="Masouleh A.K."/>
            <person name="Furtado A."/>
            <person name="Henry R.J."/>
            <person name="Mitter N."/>
        </authorList>
    </citation>
    <scope>NUCLEOTIDE SEQUENCE [LARGE SCALE GENOMIC DNA]</scope>
    <source>
        <strain evidence="2">cv. Hass</strain>
    </source>
</reference>
<accession>A0ACC2KDW8</accession>